<evidence type="ECO:0000256" key="1">
    <source>
        <dbReference type="SAM" id="MobiDB-lite"/>
    </source>
</evidence>
<dbReference type="EMBL" id="JARGEI010000007">
    <property type="protein sequence ID" value="KAJ8728934.1"/>
    <property type="molecule type" value="Genomic_DNA"/>
</dbReference>
<gene>
    <name evidence="2" type="ORF">PYW07_006630</name>
</gene>
<dbReference type="AlphaFoldDB" id="A0AAD7YWF1"/>
<feature type="region of interest" description="Disordered" evidence="1">
    <location>
        <begin position="1"/>
        <end position="70"/>
    </location>
</feature>
<organism evidence="2 3">
    <name type="scientific">Mythimna separata</name>
    <name type="common">Oriental armyworm</name>
    <name type="synonym">Pseudaletia separata</name>
    <dbReference type="NCBI Taxonomy" id="271217"/>
    <lineage>
        <taxon>Eukaryota</taxon>
        <taxon>Metazoa</taxon>
        <taxon>Ecdysozoa</taxon>
        <taxon>Arthropoda</taxon>
        <taxon>Hexapoda</taxon>
        <taxon>Insecta</taxon>
        <taxon>Pterygota</taxon>
        <taxon>Neoptera</taxon>
        <taxon>Endopterygota</taxon>
        <taxon>Lepidoptera</taxon>
        <taxon>Glossata</taxon>
        <taxon>Ditrysia</taxon>
        <taxon>Noctuoidea</taxon>
        <taxon>Noctuidae</taxon>
        <taxon>Noctuinae</taxon>
        <taxon>Hadenini</taxon>
        <taxon>Mythimna</taxon>
    </lineage>
</organism>
<evidence type="ECO:0000313" key="3">
    <source>
        <dbReference type="Proteomes" id="UP001231518"/>
    </source>
</evidence>
<accession>A0AAD7YWF1</accession>
<proteinExistence type="predicted"/>
<comment type="caution">
    <text evidence="2">The sequence shown here is derived from an EMBL/GenBank/DDBJ whole genome shotgun (WGS) entry which is preliminary data.</text>
</comment>
<dbReference type="Proteomes" id="UP001231518">
    <property type="component" value="Chromosome 19"/>
</dbReference>
<sequence>MNKQHEKRLYTPEEIKKIAPGYRGKAQNFDPSKIGKKSELPQKKQGPASPKVPAPTATDKAANPTPPKNTPLWADSIFGIDVAVRELNVNQEVSPNFGRAPEIVEEVYSAISGDDTNLNKQMTKGMLSYYTTAMLWARLLDIKAKRGNTNLTFEELEFCKAVMQHEYNIPQPIYLFLKGIGEVKDSTGKTVHLQNHVLPVTVVQGMGGYHSAAIDAEHHNLYEEIPSLGICGDIVMAEASEAVQPVPNFRVLPPNTRATRALCGNFGPIGARKEEVRILLQSVGIHANAFNETVGNTRLNINLLQKVSDYFAGCPTFRNEKVKLDALTIEGDAAQLTRSIPTNENVIPGTKWTELVIRPTSASANGVTVFGASYVMGYQLRKEAINGDHSNWCCVESAAAAQPWITHGWTTRLDR</sequence>
<reference evidence="2" key="1">
    <citation type="submission" date="2023-03" db="EMBL/GenBank/DDBJ databases">
        <title>Chromosome-level genomes of two armyworms, Mythimna separata and Mythimna loreyi, provide insights into the biosynthesis and reception of sex pheromones.</title>
        <authorList>
            <person name="Zhao H."/>
        </authorList>
    </citation>
    <scope>NUCLEOTIDE SEQUENCE</scope>
    <source>
        <strain evidence="2">BeijingLab</strain>
        <tissue evidence="2">Pupa</tissue>
    </source>
</reference>
<evidence type="ECO:0000313" key="2">
    <source>
        <dbReference type="EMBL" id="KAJ8728934.1"/>
    </source>
</evidence>
<keyword evidence="3" id="KW-1185">Reference proteome</keyword>
<feature type="compositionally biased region" description="Basic and acidic residues" evidence="1">
    <location>
        <begin position="7"/>
        <end position="17"/>
    </location>
</feature>
<protein>
    <submittedName>
        <fullName evidence="2">Uncharacterized protein</fullName>
    </submittedName>
</protein>
<name>A0AAD7YWF1_MYTSE</name>